<dbReference type="EMBL" id="ML978715">
    <property type="protein sequence ID" value="KAF2088722.1"/>
    <property type="molecule type" value="Genomic_DNA"/>
</dbReference>
<dbReference type="Proteomes" id="UP000799776">
    <property type="component" value="Unassembled WGS sequence"/>
</dbReference>
<dbReference type="AlphaFoldDB" id="A0A6A5YA58"/>
<gene>
    <name evidence="3" type="ORF">K490DRAFT_63936</name>
</gene>
<evidence type="ECO:0000313" key="4">
    <source>
        <dbReference type="Proteomes" id="UP000799776"/>
    </source>
</evidence>
<evidence type="ECO:0000313" key="3">
    <source>
        <dbReference type="EMBL" id="KAF2088722.1"/>
    </source>
</evidence>
<proteinExistence type="predicted"/>
<sequence length="211" mass="23284">MFPSLTSIVRLACVVASVTPLIAASEHRSSTDSQEPLSVFVLGPSSSVQTSALNRALHRLGYASQAAPDQPTFTNIDSADFSNLRWSSDYALVADRVQNAKFILPTSQREDTVTANANTANTKKRSTTGSPPQSVQMSQLRLLEIEAYQNYTRSVHDFFSQSDREGQLLELSIDAPEPDMVLGDKWVRLCEFLGLGYSIVERLKLKDFPLV</sequence>
<evidence type="ECO:0000256" key="2">
    <source>
        <dbReference type="SAM" id="SignalP"/>
    </source>
</evidence>
<feature type="signal peptide" evidence="2">
    <location>
        <begin position="1"/>
        <end position="24"/>
    </location>
</feature>
<evidence type="ECO:0000256" key="1">
    <source>
        <dbReference type="SAM" id="MobiDB-lite"/>
    </source>
</evidence>
<dbReference type="OrthoDB" id="3915787at2759"/>
<protein>
    <submittedName>
        <fullName evidence="3">Uncharacterized protein</fullName>
    </submittedName>
</protein>
<keyword evidence="4" id="KW-1185">Reference proteome</keyword>
<feature type="chain" id="PRO_5025534322" evidence="2">
    <location>
        <begin position="25"/>
        <end position="211"/>
    </location>
</feature>
<organism evidence="3 4">
    <name type="scientific">Saccharata proteae CBS 121410</name>
    <dbReference type="NCBI Taxonomy" id="1314787"/>
    <lineage>
        <taxon>Eukaryota</taxon>
        <taxon>Fungi</taxon>
        <taxon>Dikarya</taxon>
        <taxon>Ascomycota</taxon>
        <taxon>Pezizomycotina</taxon>
        <taxon>Dothideomycetes</taxon>
        <taxon>Dothideomycetes incertae sedis</taxon>
        <taxon>Botryosphaeriales</taxon>
        <taxon>Saccharataceae</taxon>
        <taxon>Saccharata</taxon>
    </lineage>
</organism>
<reference evidence="3" key="1">
    <citation type="journal article" date="2020" name="Stud. Mycol.">
        <title>101 Dothideomycetes genomes: a test case for predicting lifestyles and emergence of pathogens.</title>
        <authorList>
            <person name="Haridas S."/>
            <person name="Albert R."/>
            <person name="Binder M."/>
            <person name="Bloem J."/>
            <person name="Labutti K."/>
            <person name="Salamov A."/>
            <person name="Andreopoulos B."/>
            <person name="Baker S."/>
            <person name="Barry K."/>
            <person name="Bills G."/>
            <person name="Bluhm B."/>
            <person name="Cannon C."/>
            <person name="Castanera R."/>
            <person name="Culley D."/>
            <person name="Daum C."/>
            <person name="Ezra D."/>
            <person name="Gonzalez J."/>
            <person name="Henrissat B."/>
            <person name="Kuo A."/>
            <person name="Liang C."/>
            <person name="Lipzen A."/>
            <person name="Lutzoni F."/>
            <person name="Magnuson J."/>
            <person name="Mondo S."/>
            <person name="Nolan M."/>
            <person name="Ohm R."/>
            <person name="Pangilinan J."/>
            <person name="Park H.-J."/>
            <person name="Ramirez L."/>
            <person name="Alfaro M."/>
            <person name="Sun H."/>
            <person name="Tritt A."/>
            <person name="Yoshinaga Y."/>
            <person name="Zwiers L.-H."/>
            <person name="Turgeon B."/>
            <person name="Goodwin S."/>
            <person name="Spatafora J."/>
            <person name="Crous P."/>
            <person name="Grigoriev I."/>
        </authorList>
    </citation>
    <scope>NUCLEOTIDE SEQUENCE</scope>
    <source>
        <strain evidence="3">CBS 121410</strain>
    </source>
</reference>
<accession>A0A6A5YA58</accession>
<feature type="region of interest" description="Disordered" evidence="1">
    <location>
        <begin position="112"/>
        <end position="135"/>
    </location>
</feature>
<name>A0A6A5YA58_9PEZI</name>
<keyword evidence="2" id="KW-0732">Signal</keyword>